<keyword evidence="1" id="KW-0472">Membrane</keyword>
<feature type="transmembrane region" description="Helical" evidence="1">
    <location>
        <begin position="113"/>
        <end position="133"/>
    </location>
</feature>
<keyword evidence="1" id="KW-1133">Transmembrane helix</keyword>
<feature type="transmembrane region" description="Helical" evidence="1">
    <location>
        <begin position="7"/>
        <end position="28"/>
    </location>
</feature>
<sequence length="313" mass="32847">MAHETRRWAAAGALLIMPAAFMILWIMWGADLPDRVPTHFDASGTADQFVAAVTYTVTVAVVLAIATILGLIAIAASWTGERFWLAGAGMMQGILVSAWLVSAVVARTGTEDLGGWVALILVSAAWGAVPAFIHPQGRPRRMHASDGAAVPSDPAVPAEPWSDTVTSPLIAAIAVMTAVVLAVMLILIPGEGAVMLIAALLLAPVILILVGLAKYRVSIDERGLRISSVYVGFPLRTFPLEDIARASAGELVPAQWGGWGWRFLPGRSAIVIRRGPALMIERASGSEFAVSLPSADDAAPVLRAYMAGRVSGA</sequence>
<feature type="domain" description="DUF1648" evidence="2">
    <location>
        <begin position="22"/>
        <end position="57"/>
    </location>
</feature>
<organism evidence="3 4">
    <name type="scientific">Flaviflexus salsibiostraticola</name>
    <dbReference type="NCBI Taxonomy" id="1282737"/>
    <lineage>
        <taxon>Bacteria</taxon>
        <taxon>Bacillati</taxon>
        <taxon>Actinomycetota</taxon>
        <taxon>Actinomycetes</taxon>
        <taxon>Actinomycetales</taxon>
        <taxon>Actinomycetaceae</taxon>
        <taxon>Flaviflexus</taxon>
    </lineage>
</organism>
<keyword evidence="1" id="KW-0812">Transmembrane</keyword>
<feature type="transmembrane region" description="Helical" evidence="1">
    <location>
        <begin position="194"/>
        <end position="215"/>
    </location>
</feature>
<dbReference type="AlphaFoldDB" id="A0A3Q8WUL9"/>
<feature type="transmembrane region" description="Helical" evidence="1">
    <location>
        <begin position="169"/>
        <end position="188"/>
    </location>
</feature>
<dbReference type="RefSeq" id="WP_126041682.1">
    <property type="nucleotide sequence ID" value="NZ_CP034438.1"/>
</dbReference>
<evidence type="ECO:0000256" key="1">
    <source>
        <dbReference type="SAM" id="Phobius"/>
    </source>
</evidence>
<protein>
    <submittedName>
        <fullName evidence="3">DUF1648 domain-containing protein</fullName>
    </submittedName>
</protein>
<dbReference type="EMBL" id="CP034438">
    <property type="protein sequence ID" value="AZN30700.1"/>
    <property type="molecule type" value="Genomic_DNA"/>
</dbReference>
<dbReference type="OrthoDB" id="4303577at2"/>
<proteinExistence type="predicted"/>
<feature type="transmembrane region" description="Helical" evidence="1">
    <location>
        <begin position="83"/>
        <end position="101"/>
    </location>
</feature>
<keyword evidence="4" id="KW-1185">Reference proteome</keyword>
<dbReference type="Proteomes" id="UP000270021">
    <property type="component" value="Chromosome"/>
</dbReference>
<gene>
    <name evidence="3" type="ORF">EJO69_10595</name>
</gene>
<name>A0A3Q8WUL9_9ACTO</name>
<dbReference type="KEGG" id="fsl:EJO69_10595"/>
<evidence type="ECO:0000313" key="4">
    <source>
        <dbReference type="Proteomes" id="UP000270021"/>
    </source>
</evidence>
<evidence type="ECO:0000259" key="2">
    <source>
        <dbReference type="Pfam" id="PF07853"/>
    </source>
</evidence>
<accession>A0A3Q8WUL9</accession>
<dbReference type="InterPro" id="IPR012867">
    <property type="entry name" value="DUF1648"/>
</dbReference>
<reference evidence="3 4" key="1">
    <citation type="submission" date="2018-12" db="EMBL/GenBank/DDBJ databases">
        <title>Complete genome sequence of Flaviflexus salsibiostraticola KCTC 33148.</title>
        <authorList>
            <person name="Bae J.-W."/>
        </authorList>
    </citation>
    <scope>NUCLEOTIDE SEQUENCE [LARGE SCALE GENOMIC DNA]</scope>
    <source>
        <strain evidence="3 4">KCTC 33148</strain>
    </source>
</reference>
<evidence type="ECO:0000313" key="3">
    <source>
        <dbReference type="EMBL" id="AZN30700.1"/>
    </source>
</evidence>
<dbReference type="Pfam" id="PF07853">
    <property type="entry name" value="DUF1648"/>
    <property type="match status" value="1"/>
</dbReference>
<feature type="transmembrane region" description="Helical" evidence="1">
    <location>
        <begin position="48"/>
        <end position="76"/>
    </location>
</feature>